<reference evidence="1 2" key="2">
    <citation type="journal article" date="2021" name="Genomics">
        <title>High-quality reference genome for Clonorchis sinensis.</title>
        <authorList>
            <person name="Young N.D."/>
            <person name="Stroehlein A.J."/>
            <person name="Kinkar L."/>
            <person name="Wang T."/>
            <person name="Sohn W.M."/>
            <person name="Chang B.C.H."/>
            <person name="Kaur P."/>
            <person name="Weisz D."/>
            <person name="Dudchenko O."/>
            <person name="Aiden E.L."/>
            <person name="Korhonen P.K."/>
            <person name="Gasser R.B."/>
        </authorList>
    </citation>
    <scope>NUCLEOTIDE SEQUENCE [LARGE SCALE GENOMIC DNA]</scope>
    <source>
        <strain evidence="1">Cs-k2</strain>
    </source>
</reference>
<dbReference type="Proteomes" id="UP000286415">
    <property type="component" value="Unassembled WGS sequence"/>
</dbReference>
<organism evidence="1 2">
    <name type="scientific">Clonorchis sinensis</name>
    <name type="common">Chinese liver fluke</name>
    <dbReference type="NCBI Taxonomy" id="79923"/>
    <lineage>
        <taxon>Eukaryota</taxon>
        <taxon>Metazoa</taxon>
        <taxon>Spiralia</taxon>
        <taxon>Lophotrochozoa</taxon>
        <taxon>Platyhelminthes</taxon>
        <taxon>Trematoda</taxon>
        <taxon>Digenea</taxon>
        <taxon>Opisthorchiida</taxon>
        <taxon>Opisthorchiata</taxon>
        <taxon>Opisthorchiidae</taxon>
        <taxon>Clonorchis</taxon>
    </lineage>
</organism>
<dbReference type="AlphaFoldDB" id="A0A419Q2K9"/>
<dbReference type="EMBL" id="NIRI02000056">
    <property type="protein sequence ID" value="KAG5445835.1"/>
    <property type="molecule type" value="Genomic_DNA"/>
</dbReference>
<proteinExistence type="predicted"/>
<accession>A0A419Q2K9</accession>
<comment type="caution">
    <text evidence="1">The sequence shown here is derived from an EMBL/GenBank/DDBJ whole genome shotgun (WGS) entry which is preliminary data.</text>
</comment>
<sequence length="122" mass="13824">MRRPGAAHSVAWKHHKRETQLGSSIINIDKYTHLHINLVLTGDSPGTQLNLSFMMFLSYWMCCTRTPRVSLGTRFEISRFIINERFSWVPVESPTRPNLLATECFSLNGIVLGLARASGSEF</sequence>
<evidence type="ECO:0000313" key="1">
    <source>
        <dbReference type="EMBL" id="KAG5445835.1"/>
    </source>
</evidence>
<reference evidence="1 2" key="1">
    <citation type="journal article" date="2018" name="Biotechnol. Adv.">
        <title>Improved genomic resources and new bioinformatic workflow for the carcinogenic parasite Clonorchis sinensis: Biotechnological implications.</title>
        <authorList>
            <person name="Wang D."/>
            <person name="Korhonen P.K."/>
            <person name="Gasser R.B."/>
            <person name="Young N.D."/>
        </authorList>
    </citation>
    <scope>NUCLEOTIDE SEQUENCE [LARGE SCALE GENOMIC DNA]</scope>
    <source>
        <strain evidence="1">Cs-k2</strain>
    </source>
</reference>
<keyword evidence="2" id="KW-1185">Reference proteome</keyword>
<dbReference type="InParanoid" id="A0A419Q2K9"/>
<protein>
    <submittedName>
        <fullName evidence="1">Uncharacterized protein</fullName>
    </submittedName>
</protein>
<name>A0A419Q2K9_CLOSI</name>
<evidence type="ECO:0000313" key="2">
    <source>
        <dbReference type="Proteomes" id="UP000286415"/>
    </source>
</evidence>
<gene>
    <name evidence="1" type="ORF">CSKR_107306</name>
</gene>